<sequence length="91" mass="10378">MKKRNSIFKSINNDAITREMICIETLQKRLMNALESADTDRALAAHKDIAKSLKQIQRYEKEAKIQLLKASAKITSVTYPKSLKNKMKGLI</sequence>
<dbReference type="OrthoDB" id="9905819at2"/>
<dbReference type="AlphaFoldDB" id="A0A2A5ISE7"/>
<proteinExistence type="predicted"/>
<name>A0A2A5ISE7_BACPU</name>
<gene>
    <name evidence="1" type="ORF">CEY02_14110</name>
</gene>
<dbReference type="Proteomes" id="UP000228754">
    <property type="component" value="Unassembled WGS sequence"/>
</dbReference>
<evidence type="ECO:0000313" key="2">
    <source>
        <dbReference type="Proteomes" id="UP000228754"/>
    </source>
</evidence>
<organism evidence="1 2">
    <name type="scientific">Bacillus pumilus</name>
    <name type="common">Bacillus mesentericus</name>
    <dbReference type="NCBI Taxonomy" id="1408"/>
    <lineage>
        <taxon>Bacteria</taxon>
        <taxon>Bacillati</taxon>
        <taxon>Bacillota</taxon>
        <taxon>Bacilli</taxon>
        <taxon>Bacillales</taxon>
        <taxon>Bacillaceae</taxon>
        <taxon>Bacillus</taxon>
    </lineage>
</organism>
<protein>
    <submittedName>
        <fullName evidence="1">Uncharacterized protein</fullName>
    </submittedName>
</protein>
<dbReference type="EMBL" id="NKHG01000100">
    <property type="protein sequence ID" value="PCK20304.1"/>
    <property type="molecule type" value="Genomic_DNA"/>
</dbReference>
<evidence type="ECO:0000313" key="1">
    <source>
        <dbReference type="EMBL" id="PCK20304.1"/>
    </source>
</evidence>
<accession>A0A2A5ISE7</accession>
<reference evidence="1 2" key="1">
    <citation type="submission" date="2017-06" db="EMBL/GenBank/DDBJ databases">
        <title>Draft Genome Sequence of Bacillus sp Strain 36R Isolated from saline sediment at Atanasia, Sonora, Mexico.</title>
        <authorList>
            <person name="Sanchez Diaz R."/>
            <person name="Quiroz Macias M.E."/>
            <person name="Ibarra Gamez J.C."/>
            <person name="Enciso Ibarra J."/>
            <person name="Gomez Gil B."/>
            <person name="Galaviz Silva L."/>
        </authorList>
    </citation>
    <scope>NUCLEOTIDE SEQUENCE [LARGE SCALE GENOMIC DNA]</scope>
    <source>
        <strain evidence="1 2">36R_ATNSAL</strain>
    </source>
</reference>
<comment type="caution">
    <text evidence="1">The sequence shown here is derived from an EMBL/GenBank/DDBJ whole genome shotgun (WGS) entry which is preliminary data.</text>
</comment>